<name>A0A165KHE8_EXIGL</name>
<dbReference type="SUPFAM" id="SSF56112">
    <property type="entry name" value="Protein kinase-like (PK-like)"/>
    <property type="match status" value="1"/>
</dbReference>
<feature type="non-terminal residue" evidence="2">
    <location>
        <position position="309"/>
    </location>
</feature>
<dbReference type="AlphaFoldDB" id="A0A165KHE8"/>
<keyword evidence="2" id="KW-0808">Transferase</keyword>
<dbReference type="EMBL" id="KV425944">
    <property type="protein sequence ID" value="KZV96338.1"/>
    <property type="molecule type" value="Genomic_DNA"/>
</dbReference>
<dbReference type="STRING" id="1314781.A0A165KHE8"/>
<dbReference type="InParanoid" id="A0A165KHE8"/>
<dbReference type="PANTHER" id="PTHR44167">
    <property type="entry name" value="OVARIAN-SPECIFIC SERINE/THREONINE-PROTEIN KINASE LOK-RELATED"/>
    <property type="match status" value="1"/>
</dbReference>
<dbReference type="GO" id="GO:0005524">
    <property type="term" value="F:ATP binding"/>
    <property type="evidence" value="ECO:0007669"/>
    <property type="project" value="InterPro"/>
</dbReference>
<evidence type="ECO:0000313" key="3">
    <source>
        <dbReference type="Proteomes" id="UP000077266"/>
    </source>
</evidence>
<accession>A0A165KHE8</accession>
<dbReference type="Proteomes" id="UP000077266">
    <property type="component" value="Unassembled WGS sequence"/>
</dbReference>
<dbReference type="SMART" id="SM00220">
    <property type="entry name" value="S_TKc"/>
    <property type="match status" value="1"/>
</dbReference>
<dbReference type="PROSITE" id="PS50011">
    <property type="entry name" value="PROTEIN_KINASE_DOM"/>
    <property type="match status" value="1"/>
</dbReference>
<dbReference type="Pfam" id="PF00069">
    <property type="entry name" value="Pkinase"/>
    <property type="match status" value="1"/>
</dbReference>
<protein>
    <submittedName>
        <fullName evidence="2">Kinase-like protein</fullName>
    </submittedName>
</protein>
<sequence length="309" mass="35747">DLLDSERWWSRWFAQLAQDGYQLRERYDPNWVPKFWPVPDWLPTRVGYSPLRGDWTNGVYTKFVGIMDAVRTVDGLRVVIKRVPIRDGKCHEAEIMNIIHERDVDKDARNHCVPLLDRRDYTGSTYSLLVMPHLLPLDVIPFETVGEITDFVRQVLEGVSFLHSLNVAHRDIGSNNVMMFSPDLFPSGTCHLYPGDVLGRLPLPAKHLSRRQVYVRYFLIDFGLSWAFSSYEARRPMRTGRGQYKDAPEFSGSRPYDSFALDVWCIGKLFKEEILDKYRTPIFLSEFIATLMQPDPLDRPTAANALATF</sequence>
<keyword evidence="3" id="KW-1185">Reference proteome</keyword>
<evidence type="ECO:0000259" key="1">
    <source>
        <dbReference type="PROSITE" id="PS50011"/>
    </source>
</evidence>
<dbReference type="OrthoDB" id="5987198at2759"/>
<feature type="non-terminal residue" evidence="2">
    <location>
        <position position="1"/>
    </location>
</feature>
<dbReference type="GO" id="GO:0004674">
    <property type="term" value="F:protein serine/threonine kinase activity"/>
    <property type="evidence" value="ECO:0007669"/>
    <property type="project" value="TreeGrafter"/>
</dbReference>
<dbReference type="Gene3D" id="1.10.510.10">
    <property type="entry name" value="Transferase(Phosphotransferase) domain 1"/>
    <property type="match status" value="1"/>
</dbReference>
<feature type="domain" description="Protein kinase" evidence="1">
    <location>
        <begin position="1"/>
        <end position="309"/>
    </location>
</feature>
<dbReference type="GO" id="GO:0005634">
    <property type="term" value="C:nucleus"/>
    <property type="evidence" value="ECO:0007669"/>
    <property type="project" value="TreeGrafter"/>
</dbReference>
<dbReference type="GO" id="GO:0044773">
    <property type="term" value="P:mitotic DNA damage checkpoint signaling"/>
    <property type="evidence" value="ECO:0007669"/>
    <property type="project" value="TreeGrafter"/>
</dbReference>
<keyword evidence="2" id="KW-0418">Kinase</keyword>
<organism evidence="2 3">
    <name type="scientific">Exidia glandulosa HHB12029</name>
    <dbReference type="NCBI Taxonomy" id="1314781"/>
    <lineage>
        <taxon>Eukaryota</taxon>
        <taxon>Fungi</taxon>
        <taxon>Dikarya</taxon>
        <taxon>Basidiomycota</taxon>
        <taxon>Agaricomycotina</taxon>
        <taxon>Agaricomycetes</taxon>
        <taxon>Auriculariales</taxon>
        <taxon>Exidiaceae</taxon>
        <taxon>Exidia</taxon>
    </lineage>
</organism>
<evidence type="ECO:0000313" key="2">
    <source>
        <dbReference type="EMBL" id="KZV96338.1"/>
    </source>
</evidence>
<reference evidence="2 3" key="1">
    <citation type="journal article" date="2016" name="Mol. Biol. Evol.">
        <title>Comparative Genomics of Early-Diverging Mushroom-Forming Fungi Provides Insights into the Origins of Lignocellulose Decay Capabilities.</title>
        <authorList>
            <person name="Nagy L.G."/>
            <person name="Riley R."/>
            <person name="Tritt A."/>
            <person name="Adam C."/>
            <person name="Daum C."/>
            <person name="Floudas D."/>
            <person name="Sun H."/>
            <person name="Yadav J.S."/>
            <person name="Pangilinan J."/>
            <person name="Larsson K.H."/>
            <person name="Matsuura K."/>
            <person name="Barry K."/>
            <person name="Labutti K."/>
            <person name="Kuo R."/>
            <person name="Ohm R.A."/>
            <person name="Bhattacharya S.S."/>
            <person name="Shirouzu T."/>
            <person name="Yoshinaga Y."/>
            <person name="Martin F.M."/>
            <person name="Grigoriev I.V."/>
            <person name="Hibbett D.S."/>
        </authorList>
    </citation>
    <scope>NUCLEOTIDE SEQUENCE [LARGE SCALE GENOMIC DNA]</scope>
    <source>
        <strain evidence="2 3">HHB12029</strain>
    </source>
</reference>
<dbReference type="InterPro" id="IPR000719">
    <property type="entry name" value="Prot_kinase_dom"/>
</dbReference>
<proteinExistence type="predicted"/>
<gene>
    <name evidence="2" type="ORF">EXIGLDRAFT_586646</name>
</gene>
<dbReference type="InterPro" id="IPR011009">
    <property type="entry name" value="Kinase-like_dom_sf"/>
</dbReference>
<dbReference type="PANTHER" id="PTHR44167:SF24">
    <property type="entry name" value="SERINE_THREONINE-PROTEIN KINASE CHK2"/>
    <property type="match status" value="1"/>
</dbReference>